<feature type="signal peptide" evidence="2">
    <location>
        <begin position="1"/>
        <end position="20"/>
    </location>
</feature>
<dbReference type="SUPFAM" id="SSF52218">
    <property type="entry name" value="Flavoproteins"/>
    <property type="match status" value="1"/>
</dbReference>
<dbReference type="PROSITE" id="PS51257">
    <property type="entry name" value="PROKAR_LIPOPROTEIN"/>
    <property type="match status" value="1"/>
</dbReference>
<dbReference type="Gene3D" id="3.40.50.360">
    <property type="match status" value="1"/>
</dbReference>
<organism evidence="4 5">
    <name type="scientific">Candidatus Enterococcus moelleringii</name>
    <dbReference type="NCBI Taxonomy" id="2815325"/>
    <lineage>
        <taxon>Bacteria</taxon>
        <taxon>Bacillati</taxon>
        <taxon>Bacillota</taxon>
        <taxon>Bacilli</taxon>
        <taxon>Lactobacillales</taxon>
        <taxon>Enterococcaceae</taxon>
        <taxon>Enterococcus</taxon>
    </lineage>
</organism>
<evidence type="ECO:0000256" key="2">
    <source>
        <dbReference type="SAM" id="SignalP"/>
    </source>
</evidence>
<evidence type="ECO:0000256" key="1">
    <source>
        <dbReference type="SAM" id="MobiDB-lite"/>
    </source>
</evidence>
<name>A0ABS3L8T9_9ENTE</name>
<evidence type="ECO:0000313" key="5">
    <source>
        <dbReference type="Proteomes" id="UP000664601"/>
    </source>
</evidence>
<feature type="domain" description="Flavodoxin-like" evidence="3">
    <location>
        <begin position="100"/>
        <end position="239"/>
    </location>
</feature>
<comment type="caution">
    <text evidence="4">The sequence shown here is derived from an EMBL/GenBank/DDBJ whole genome shotgun (WGS) entry which is preliminary data.</text>
</comment>
<gene>
    <name evidence="4" type="ORF">JZO70_07795</name>
</gene>
<dbReference type="PANTHER" id="PTHR39201">
    <property type="entry name" value="EXPORTED PROTEIN-RELATED"/>
    <property type="match status" value="1"/>
</dbReference>
<proteinExistence type="predicted"/>
<dbReference type="RefSeq" id="WP_207672988.1">
    <property type="nucleotide sequence ID" value="NZ_JAFREM010000012.1"/>
</dbReference>
<dbReference type="InterPro" id="IPR029039">
    <property type="entry name" value="Flavoprotein-like_sf"/>
</dbReference>
<feature type="region of interest" description="Disordered" evidence="1">
    <location>
        <begin position="129"/>
        <end position="150"/>
    </location>
</feature>
<dbReference type="InterPro" id="IPR008254">
    <property type="entry name" value="Flavodoxin/NO_synth"/>
</dbReference>
<evidence type="ECO:0000259" key="3">
    <source>
        <dbReference type="Pfam" id="PF12682"/>
    </source>
</evidence>
<feature type="region of interest" description="Disordered" evidence="1">
    <location>
        <begin position="26"/>
        <end position="60"/>
    </location>
</feature>
<dbReference type="Proteomes" id="UP000664601">
    <property type="component" value="Unassembled WGS sequence"/>
</dbReference>
<keyword evidence="2" id="KW-0732">Signal</keyword>
<protein>
    <submittedName>
        <fullName evidence="4">NAD(P)H-dependent oxidoreductase</fullName>
    </submittedName>
</protein>
<evidence type="ECO:0000313" key="4">
    <source>
        <dbReference type="EMBL" id="MBO1306059.1"/>
    </source>
</evidence>
<reference evidence="4 5" key="1">
    <citation type="submission" date="2021-03" db="EMBL/GenBank/DDBJ databases">
        <title>Enterococcal diversity collection.</title>
        <authorList>
            <person name="Gilmore M.S."/>
            <person name="Schwartzman J."/>
            <person name="Van Tyne D."/>
            <person name="Martin M."/>
            <person name="Earl A.M."/>
            <person name="Manson A.L."/>
            <person name="Straub T."/>
            <person name="Salamzade R."/>
            <person name="Saavedra J."/>
            <person name="Lebreton F."/>
            <person name="Prichula J."/>
            <person name="Schaufler K."/>
            <person name="Gaca A."/>
            <person name="Sgardioli B."/>
            <person name="Wagenaar J."/>
            <person name="Strong T."/>
        </authorList>
    </citation>
    <scope>NUCLEOTIDE SEQUENCE [LARGE SCALE GENOMIC DNA]</scope>
    <source>
        <strain evidence="4 5">669A</strain>
    </source>
</reference>
<sequence>MMKRKLFTCMTLLLVGGVFAGCSGETNTSVSSQNSQEESTAEESNQSENSAADTDSTQASETGSNLLIAYFSRVGNTEFDSDVDVTASASLNEVNGEMTGNATMLADAVQEATGGDQFLIETVEAYPSDYNDTTDQASEEQSQEARPELSTTVENMDQYDTVILVYPNWWGSLPMPVASFLEAYDFSGKTIAPVCTHEGSRLGSSQRDIAALCPDAQVNEGLAIHGSDASNADGEIQSWLAGLDL</sequence>
<dbReference type="Pfam" id="PF12682">
    <property type="entry name" value="Flavodoxin_4"/>
    <property type="match status" value="1"/>
</dbReference>
<keyword evidence="5" id="KW-1185">Reference proteome</keyword>
<dbReference type="PANTHER" id="PTHR39201:SF1">
    <property type="entry name" value="FLAVODOXIN-LIKE DOMAIN-CONTAINING PROTEIN"/>
    <property type="match status" value="1"/>
</dbReference>
<feature type="chain" id="PRO_5047251049" evidence="2">
    <location>
        <begin position="21"/>
        <end position="245"/>
    </location>
</feature>
<dbReference type="EMBL" id="JAFREM010000012">
    <property type="protein sequence ID" value="MBO1306059.1"/>
    <property type="molecule type" value="Genomic_DNA"/>
</dbReference>
<accession>A0ABS3L8T9</accession>